<name>A0ABY4X5H9_9SPHN</name>
<gene>
    <name evidence="2" type="ORF">LHA26_12710</name>
</gene>
<feature type="domain" description="PilZ" evidence="1">
    <location>
        <begin position="11"/>
        <end position="91"/>
    </location>
</feature>
<dbReference type="Proteomes" id="UP001056937">
    <property type="component" value="Chromosome 1"/>
</dbReference>
<evidence type="ECO:0000313" key="2">
    <source>
        <dbReference type="EMBL" id="USI72157.1"/>
    </source>
</evidence>
<dbReference type="SUPFAM" id="SSF141371">
    <property type="entry name" value="PilZ domain-like"/>
    <property type="match status" value="1"/>
</dbReference>
<dbReference type="Pfam" id="PF07238">
    <property type="entry name" value="PilZ"/>
    <property type="match status" value="1"/>
</dbReference>
<dbReference type="Gene3D" id="2.40.10.220">
    <property type="entry name" value="predicted glycosyltransferase like domains"/>
    <property type="match status" value="1"/>
</dbReference>
<evidence type="ECO:0000313" key="3">
    <source>
        <dbReference type="Proteomes" id="UP001056937"/>
    </source>
</evidence>
<dbReference type="InterPro" id="IPR009875">
    <property type="entry name" value="PilZ_domain"/>
</dbReference>
<dbReference type="RefSeq" id="WP_252165966.1">
    <property type="nucleotide sequence ID" value="NZ_CP084930.1"/>
</dbReference>
<accession>A0ABY4X5H9</accession>
<reference evidence="2" key="1">
    <citation type="journal article" date="2022" name="Toxins">
        <title>Genomic Analysis of Sphingopyxis sp. USTB-05 for Biodegrading Cyanobacterial Hepatotoxins.</title>
        <authorList>
            <person name="Liu C."/>
            <person name="Xu Q."/>
            <person name="Zhao Z."/>
            <person name="Zhang H."/>
            <person name="Liu X."/>
            <person name="Yin C."/>
            <person name="Liu Y."/>
            <person name="Yan H."/>
        </authorList>
    </citation>
    <scope>NUCLEOTIDE SEQUENCE</scope>
    <source>
        <strain evidence="2">NBD5</strain>
    </source>
</reference>
<evidence type="ECO:0000259" key="1">
    <source>
        <dbReference type="Pfam" id="PF07238"/>
    </source>
</evidence>
<proteinExistence type="predicted"/>
<keyword evidence="3" id="KW-1185">Reference proteome</keyword>
<protein>
    <submittedName>
        <fullName evidence="2">PilZ domain-containing protein</fullName>
    </submittedName>
</protein>
<sequence length="102" mass="11316">MSKSFELPTDKRERRRQLLLLSAEMDFLDGRRRVHLLNISQTGAKLDCDQVPVPGEPVTLRCGTLAVPGRAAWVDGNRFGVAFDKPIDSGEIAMRGQQHLAS</sequence>
<dbReference type="EMBL" id="CP084930">
    <property type="protein sequence ID" value="USI72157.1"/>
    <property type="molecule type" value="Genomic_DNA"/>
</dbReference>
<organism evidence="2 3">
    <name type="scientific">Sphingomonas morindae</name>
    <dbReference type="NCBI Taxonomy" id="1541170"/>
    <lineage>
        <taxon>Bacteria</taxon>
        <taxon>Pseudomonadati</taxon>
        <taxon>Pseudomonadota</taxon>
        <taxon>Alphaproteobacteria</taxon>
        <taxon>Sphingomonadales</taxon>
        <taxon>Sphingomonadaceae</taxon>
        <taxon>Sphingomonas</taxon>
    </lineage>
</organism>